<comment type="similarity">
    <text evidence="2">Belongs to the SVF1 family.</text>
</comment>
<dbReference type="InterPro" id="IPR033394">
    <property type="entry name" value="Svf1-like_C"/>
</dbReference>
<dbReference type="GO" id="GO:0006979">
    <property type="term" value="P:response to oxidative stress"/>
    <property type="evidence" value="ECO:0007669"/>
    <property type="project" value="InterPro"/>
</dbReference>
<sequence length="370" mass="41464">MAPKKTITAASLVHDGQPIATQVVAKDFAWRRDSTGSETQTLYFQLENGCLGFVQLAWAYIALTTTIETNAMFYAPGQPCVFETHNGHHLKVHKKSQEFECKGLGMAWNDDYTQLTVKYTAGRERNPKGVSASFVFDRKSDGYKIGDGKTHIGEGTVSHYFYPAGKITAKGEIDGVKFESKGAGMFIHAHAANIMPYNVGSEWNMVYFIGHREDTPEDQRSSDNATTFHVLQYETPPSSGSVNCANSGLTESNQLKAVMWDTVVNHFDKEKDPNGSGYELPQRLVFTSNGKTVDGKKVKVTYEAKPTQRLHDIDILHEMPYVIRRLVQALITKPFVFERYEDKAKITVEVEGEKPYNVHGVTFQELTLMK</sequence>
<comment type="subcellular location">
    <subcellularLocation>
        <location evidence="1">Cytoplasm</location>
    </subcellularLocation>
</comment>
<evidence type="ECO:0000313" key="7">
    <source>
        <dbReference type="Proteomes" id="UP001151518"/>
    </source>
</evidence>
<evidence type="ECO:0000259" key="4">
    <source>
        <dbReference type="Pfam" id="PF08622"/>
    </source>
</evidence>
<dbReference type="Pfam" id="PF08622">
    <property type="entry name" value="Svf1"/>
    <property type="match status" value="1"/>
</dbReference>
<name>A0A9W8G582_9FUNG</name>
<evidence type="ECO:0000259" key="5">
    <source>
        <dbReference type="Pfam" id="PF17187"/>
    </source>
</evidence>
<comment type="caution">
    <text evidence="6">The sequence shown here is derived from an EMBL/GenBank/DDBJ whole genome shotgun (WGS) entry which is preliminary data.</text>
</comment>
<gene>
    <name evidence="6" type="primary">SVF1</name>
    <name evidence="6" type="ORF">GGI25_005108</name>
</gene>
<dbReference type="EMBL" id="JANBTW010000082">
    <property type="protein sequence ID" value="KAJ2672505.1"/>
    <property type="molecule type" value="Genomic_DNA"/>
</dbReference>
<evidence type="ECO:0000256" key="2">
    <source>
        <dbReference type="ARBA" id="ARBA00009069"/>
    </source>
</evidence>
<dbReference type="InterPro" id="IPR013931">
    <property type="entry name" value="Svf1-like_N"/>
</dbReference>
<dbReference type="PANTHER" id="PTHR47107:SF1">
    <property type="entry name" value="CERAMIDE-BINDING PROTEIN SVF1-RELATED"/>
    <property type="match status" value="1"/>
</dbReference>
<dbReference type="InterPro" id="IPR051385">
    <property type="entry name" value="Ceramide-binding_SVF1"/>
</dbReference>
<evidence type="ECO:0000256" key="1">
    <source>
        <dbReference type="ARBA" id="ARBA00004496"/>
    </source>
</evidence>
<keyword evidence="3" id="KW-0963">Cytoplasm</keyword>
<dbReference type="AlphaFoldDB" id="A0A9W8G582"/>
<organism evidence="6 7">
    <name type="scientific">Coemansia spiralis</name>
    <dbReference type="NCBI Taxonomy" id="417178"/>
    <lineage>
        <taxon>Eukaryota</taxon>
        <taxon>Fungi</taxon>
        <taxon>Fungi incertae sedis</taxon>
        <taxon>Zoopagomycota</taxon>
        <taxon>Kickxellomycotina</taxon>
        <taxon>Kickxellomycetes</taxon>
        <taxon>Kickxellales</taxon>
        <taxon>Kickxellaceae</taxon>
        <taxon>Coemansia</taxon>
    </lineage>
</organism>
<dbReference type="PANTHER" id="PTHR47107">
    <property type="entry name" value="SVF1-LIKE PROTEIN YDR222W-RELATED"/>
    <property type="match status" value="1"/>
</dbReference>
<feature type="domain" description="Svf1-like N-terminal" evidence="4">
    <location>
        <begin position="38"/>
        <end position="189"/>
    </location>
</feature>
<dbReference type="Pfam" id="PF17187">
    <property type="entry name" value="Svf1_C"/>
    <property type="match status" value="1"/>
</dbReference>
<evidence type="ECO:0000313" key="6">
    <source>
        <dbReference type="EMBL" id="KAJ2672505.1"/>
    </source>
</evidence>
<evidence type="ECO:0000256" key="3">
    <source>
        <dbReference type="ARBA" id="ARBA00022490"/>
    </source>
</evidence>
<dbReference type="GO" id="GO:0005737">
    <property type="term" value="C:cytoplasm"/>
    <property type="evidence" value="ECO:0007669"/>
    <property type="project" value="UniProtKB-SubCell"/>
</dbReference>
<protein>
    <submittedName>
        <fullName evidence="6">Cell survival pathways protein</fullName>
    </submittedName>
</protein>
<feature type="domain" description="Svf1-like C-terminal" evidence="5">
    <location>
        <begin position="196"/>
        <end position="368"/>
    </location>
</feature>
<dbReference type="Proteomes" id="UP001151518">
    <property type="component" value="Unassembled WGS sequence"/>
</dbReference>
<dbReference type="OrthoDB" id="2590239at2759"/>
<accession>A0A9W8G582</accession>
<reference evidence="6" key="1">
    <citation type="submission" date="2022-07" db="EMBL/GenBank/DDBJ databases">
        <title>Phylogenomic reconstructions and comparative analyses of Kickxellomycotina fungi.</title>
        <authorList>
            <person name="Reynolds N.K."/>
            <person name="Stajich J.E."/>
            <person name="Barry K."/>
            <person name="Grigoriev I.V."/>
            <person name="Crous P."/>
            <person name="Smith M.E."/>
        </authorList>
    </citation>
    <scope>NUCLEOTIDE SEQUENCE</scope>
    <source>
        <strain evidence="6">NRRL 3115</strain>
    </source>
</reference>
<proteinExistence type="inferred from homology"/>